<evidence type="ECO:0000313" key="2">
    <source>
        <dbReference type="Proteomes" id="UP000214649"/>
    </source>
</evidence>
<dbReference type="Pfam" id="PF20118">
    <property type="entry name" value="DUF6508"/>
    <property type="match status" value="1"/>
</dbReference>
<reference evidence="1 2" key="1">
    <citation type="submission" date="2017-07" db="EMBL/GenBank/DDBJ databases">
        <authorList>
            <person name="Sun Z.S."/>
            <person name="Albrecht U."/>
            <person name="Echele G."/>
            <person name="Lee C.C."/>
        </authorList>
    </citation>
    <scope>NUCLEOTIDE SEQUENCE [LARGE SCALE GENOMIC DNA]</scope>
    <source>
        <strain evidence="1 2">AR3</strain>
    </source>
</reference>
<accession>A0A239RFA9</accession>
<dbReference type="Proteomes" id="UP000214649">
    <property type="component" value="Unassembled WGS sequence"/>
</dbReference>
<dbReference type="RefSeq" id="WP_094141194.1">
    <property type="nucleotide sequence ID" value="NZ_FZRA01000008.1"/>
</dbReference>
<organism evidence="1 2">
    <name type="scientific">Streptococcus equinus</name>
    <name type="common">Streptococcus bovis</name>
    <dbReference type="NCBI Taxonomy" id="1335"/>
    <lineage>
        <taxon>Bacteria</taxon>
        <taxon>Bacillati</taxon>
        <taxon>Bacillota</taxon>
        <taxon>Bacilli</taxon>
        <taxon>Lactobacillales</taxon>
        <taxon>Streptococcaceae</taxon>
        <taxon>Streptococcus</taxon>
    </lineage>
</organism>
<dbReference type="InterPro" id="IPR045425">
    <property type="entry name" value="DUF6508"/>
</dbReference>
<sequence length="139" mass="15919">MSSKYDDLIRFIPAIKDDNFGKWIVDHENNGTLEHPIQFPFVNYSACVRELEHAIYKFDENNPDMGIHNYGDILEKNGIKWETRSMEAADVSKLDDVAIVALLLAAVRAERFCDGALMSFLESGAVLRWLERLQEIAEQ</sequence>
<evidence type="ECO:0000313" key="1">
    <source>
        <dbReference type="EMBL" id="SNU09499.1"/>
    </source>
</evidence>
<dbReference type="AlphaFoldDB" id="A0A239RFA9"/>
<dbReference type="EMBL" id="FZRA01000008">
    <property type="protein sequence ID" value="SNU09499.1"/>
    <property type="molecule type" value="Genomic_DNA"/>
</dbReference>
<name>A0A239RFA9_STREI</name>
<gene>
    <name evidence="1" type="ORF">SAMN05216470_1847</name>
</gene>
<proteinExistence type="predicted"/>
<protein>
    <submittedName>
        <fullName evidence="1">Uncharacterized protein</fullName>
    </submittedName>
</protein>